<accession>A0AAV4SEW0</accession>
<comment type="catalytic activity">
    <reaction evidence="1 12">
        <text>ATP-dependent breakage, passage and rejoining of double-stranded DNA.</text>
        <dbReference type="EC" id="5.6.2.2"/>
    </reaction>
</comment>
<comment type="subcellular location">
    <subcellularLocation>
        <location evidence="3">Nucleus</location>
    </subcellularLocation>
</comment>
<keyword evidence="11" id="KW-0539">Nucleus</keyword>
<dbReference type="InterPro" id="IPR002815">
    <property type="entry name" value="Spo11/TopoVI_A"/>
</dbReference>
<comment type="caution">
    <text evidence="15">The sequence shown here is derived from an EMBL/GenBank/DDBJ whole genome shotgun (WGS) entry which is preliminary data.</text>
</comment>
<feature type="domain" description="Topoisomerase 6 subunit A/Spo11 TOPRIM" evidence="14">
    <location>
        <begin position="130"/>
        <end position="193"/>
    </location>
</feature>
<protein>
    <recommendedName>
        <fullName evidence="5">DNA topoisomerase (ATP-hydrolyzing)</fullName>
        <ecNumber evidence="5">5.6.2.2</ecNumber>
    </recommendedName>
</protein>
<organism evidence="15 16">
    <name type="scientific">Caerostris darwini</name>
    <dbReference type="NCBI Taxonomy" id="1538125"/>
    <lineage>
        <taxon>Eukaryota</taxon>
        <taxon>Metazoa</taxon>
        <taxon>Ecdysozoa</taxon>
        <taxon>Arthropoda</taxon>
        <taxon>Chelicerata</taxon>
        <taxon>Arachnida</taxon>
        <taxon>Araneae</taxon>
        <taxon>Araneomorphae</taxon>
        <taxon>Entelegynae</taxon>
        <taxon>Araneoidea</taxon>
        <taxon>Araneidae</taxon>
        <taxon>Caerostris</taxon>
    </lineage>
</organism>
<evidence type="ECO:0000256" key="3">
    <source>
        <dbReference type="ARBA" id="ARBA00004123"/>
    </source>
</evidence>
<evidence type="ECO:0000256" key="10">
    <source>
        <dbReference type="ARBA" id="ARBA00023235"/>
    </source>
</evidence>
<evidence type="ECO:0000313" key="15">
    <source>
        <dbReference type="EMBL" id="GIY31241.1"/>
    </source>
</evidence>
<dbReference type="GO" id="GO:0046872">
    <property type="term" value="F:metal ion binding"/>
    <property type="evidence" value="ECO:0007669"/>
    <property type="project" value="UniProtKB-KW"/>
</dbReference>
<evidence type="ECO:0000256" key="1">
    <source>
        <dbReference type="ARBA" id="ARBA00000185"/>
    </source>
</evidence>
<evidence type="ECO:0000256" key="2">
    <source>
        <dbReference type="ARBA" id="ARBA00001946"/>
    </source>
</evidence>
<keyword evidence="16" id="KW-1185">Reference proteome</keyword>
<dbReference type="PROSITE" id="PS52041">
    <property type="entry name" value="TOPO_IIB"/>
    <property type="match status" value="1"/>
</dbReference>
<evidence type="ECO:0000256" key="11">
    <source>
        <dbReference type="ARBA" id="ARBA00023242"/>
    </source>
</evidence>
<dbReference type="AlphaFoldDB" id="A0AAV4SEW0"/>
<comment type="similarity">
    <text evidence="4 12">Belongs to the TOP6A family.</text>
</comment>
<name>A0AAV4SEW0_9ARAC</name>
<feature type="active site" description="O-(5'-phospho-DNA)-tyrosine intermediate" evidence="12">
    <location>
        <position position="49"/>
    </location>
</feature>
<dbReference type="GO" id="GO:0007131">
    <property type="term" value="P:reciprocal meiotic recombination"/>
    <property type="evidence" value="ECO:0007669"/>
    <property type="project" value="TreeGrafter"/>
</dbReference>
<dbReference type="GO" id="GO:0000706">
    <property type="term" value="P:meiotic DNA double-strand break processing"/>
    <property type="evidence" value="ECO:0007669"/>
    <property type="project" value="TreeGrafter"/>
</dbReference>
<evidence type="ECO:0000259" key="14">
    <source>
        <dbReference type="Pfam" id="PF21180"/>
    </source>
</evidence>
<dbReference type="GO" id="GO:0003677">
    <property type="term" value="F:DNA binding"/>
    <property type="evidence" value="ECO:0007669"/>
    <property type="project" value="UniProtKB-UniRule"/>
</dbReference>
<keyword evidence="7" id="KW-0460">Magnesium</keyword>
<keyword evidence="9 12" id="KW-0238">DNA-binding</keyword>
<proteinExistence type="inferred from homology"/>
<evidence type="ECO:0000259" key="13">
    <source>
        <dbReference type="Pfam" id="PF04406"/>
    </source>
</evidence>
<dbReference type="InterPro" id="IPR034136">
    <property type="entry name" value="TOPRIM_Topo6A/Spo11"/>
</dbReference>
<dbReference type="InterPro" id="IPR036078">
    <property type="entry name" value="Spo11/TopoVI_A_sf"/>
</dbReference>
<dbReference type="Gene3D" id="3.40.1360.10">
    <property type="match status" value="1"/>
</dbReference>
<evidence type="ECO:0000256" key="8">
    <source>
        <dbReference type="ARBA" id="ARBA00023029"/>
    </source>
</evidence>
<gene>
    <name evidence="15" type="primary">SPO11</name>
    <name evidence="15" type="ORF">CDAR_473671</name>
</gene>
<dbReference type="EC" id="5.6.2.2" evidence="5"/>
<evidence type="ECO:0000256" key="12">
    <source>
        <dbReference type="PROSITE-ProRule" id="PRU01385"/>
    </source>
</evidence>
<dbReference type="PRINTS" id="PR01551">
    <property type="entry name" value="SPO11HOMOLOG"/>
</dbReference>
<dbReference type="PRINTS" id="PR01550">
    <property type="entry name" value="TOP6AFAMILY"/>
</dbReference>
<dbReference type="Gene3D" id="1.10.10.10">
    <property type="entry name" value="Winged helix-like DNA-binding domain superfamily/Winged helix DNA-binding domain"/>
    <property type="match status" value="1"/>
</dbReference>
<dbReference type="SUPFAM" id="SSF56726">
    <property type="entry name" value="DNA topoisomerase IV, alpha subunit"/>
    <property type="match status" value="1"/>
</dbReference>
<dbReference type="PANTHER" id="PTHR10848">
    <property type="entry name" value="MEIOTIC RECOMBINATION PROTEIN SPO11"/>
    <property type="match status" value="1"/>
</dbReference>
<dbReference type="EMBL" id="BPLQ01007621">
    <property type="protein sequence ID" value="GIY31241.1"/>
    <property type="molecule type" value="Genomic_DNA"/>
</dbReference>
<keyword evidence="6" id="KW-0479">Metal-binding</keyword>
<dbReference type="InterPro" id="IPR013049">
    <property type="entry name" value="Spo11/TopoVI_A_N"/>
</dbReference>
<dbReference type="GO" id="GO:0042138">
    <property type="term" value="P:meiotic DNA double-strand break formation"/>
    <property type="evidence" value="ECO:0007669"/>
    <property type="project" value="InterPro"/>
</dbReference>
<evidence type="ECO:0000256" key="4">
    <source>
        <dbReference type="ARBA" id="ARBA00006559"/>
    </source>
</evidence>
<keyword evidence="10 12" id="KW-0413">Isomerase</keyword>
<dbReference type="GO" id="GO:0005524">
    <property type="term" value="F:ATP binding"/>
    <property type="evidence" value="ECO:0007669"/>
    <property type="project" value="InterPro"/>
</dbReference>
<dbReference type="PANTHER" id="PTHR10848:SF0">
    <property type="entry name" value="MEIOTIC RECOMBINATION PROTEIN SPO11"/>
    <property type="match status" value="1"/>
</dbReference>
<reference evidence="15 16" key="1">
    <citation type="submission" date="2021-06" db="EMBL/GenBank/DDBJ databases">
        <title>Caerostris darwini draft genome.</title>
        <authorList>
            <person name="Kono N."/>
            <person name="Arakawa K."/>
        </authorList>
    </citation>
    <scope>NUCLEOTIDE SEQUENCE [LARGE SCALE GENOMIC DNA]</scope>
</reference>
<evidence type="ECO:0000256" key="6">
    <source>
        <dbReference type="ARBA" id="ARBA00022723"/>
    </source>
</evidence>
<dbReference type="Proteomes" id="UP001054837">
    <property type="component" value="Unassembled WGS sequence"/>
</dbReference>
<evidence type="ECO:0000256" key="5">
    <source>
        <dbReference type="ARBA" id="ARBA00012895"/>
    </source>
</evidence>
<sequence length="588" mass="67221">MIENPKLVTVGGYQRKVSETKLIRFLHVLTKIHKLVRTNSYRTKRELFYEDVNFYKTQKILDDILDDIACLLQTSKIKLHVLTTSKGCIAGNLRYKEVDGCYIDCSESNQGVLISNDVDSINYIQSDARFILVVEKSAVFQMLLDSNITTLLHPCIMITGKGFPDVNTREMLRKLWETLKIPILGLMDADPYVNLSHSAIFVSDVDNSRLNMTDIQSSNSMISSNNNYFKSSKSINELVLRLGQKSFEEINIICQHSDAKHKIPRSNPFLIQADIKKHVNRHDNITNMKFSRQGKLIFSTADPVCAAQILNLEKIQETPVSTGVTFENITERFLIFDIPTNLQLSELADEIMNKNDMEVVELRRFVKLNSTQEFSPVLVTILGTFLPDAIKIWFTNQKIRQFVDRVRQCLHCYEFTHATRVCDKKICPLCGVNHEGQCQGPEKCILCNGPHSATSKICPRHTFEQKILEFKCRNHLTIGEARRLYTQSSKTHYSDAAKINTTAPNIEEIVNQRVESIVQNITIKMEQQTTLLIEIFQKTIENLVQYLVSVFHQTDLKKSPNRKRQMINLVPPTNNPMQWDAGGSNASN</sequence>
<dbReference type="InterPro" id="IPR013048">
    <property type="entry name" value="Meiotic_Spo11"/>
</dbReference>
<dbReference type="InterPro" id="IPR036388">
    <property type="entry name" value="WH-like_DNA-bd_sf"/>
</dbReference>
<feature type="domain" description="Spo11/DNA topoisomerase VI subunit A N-terminal" evidence="13">
    <location>
        <begin position="21"/>
        <end position="81"/>
    </location>
</feature>
<keyword evidence="8 12" id="KW-0799">Topoisomerase</keyword>
<evidence type="ECO:0000313" key="16">
    <source>
        <dbReference type="Proteomes" id="UP001054837"/>
    </source>
</evidence>
<dbReference type="Pfam" id="PF04406">
    <property type="entry name" value="TP6A_N"/>
    <property type="match status" value="1"/>
</dbReference>
<evidence type="ECO:0000256" key="9">
    <source>
        <dbReference type="ARBA" id="ARBA00023125"/>
    </source>
</evidence>
<dbReference type="GO" id="GO:0000228">
    <property type="term" value="C:nuclear chromosome"/>
    <property type="evidence" value="ECO:0007669"/>
    <property type="project" value="TreeGrafter"/>
</dbReference>
<evidence type="ECO:0000256" key="7">
    <source>
        <dbReference type="ARBA" id="ARBA00022842"/>
    </source>
</evidence>
<dbReference type="GO" id="GO:0003918">
    <property type="term" value="F:DNA topoisomerase type II (double strand cut, ATP-hydrolyzing) activity"/>
    <property type="evidence" value="ECO:0007669"/>
    <property type="project" value="UniProtKB-UniRule"/>
</dbReference>
<comment type="cofactor">
    <cofactor evidence="2">
        <name>Mg(2+)</name>
        <dbReference type="ChEBI" id="CHEBI:18420"/>
    </cofactor>
</comment>
<dbReference type="Pfam" id="PF21180">
    <property type="entry name" value="TOP6A-Spo11_Toprim"/>
    <property type="match status" value="1"/>
</dbReference>